<evidence type="ECO:0000313" key="12">
    <source>
        <dbReference type="EMBL" id="KAK7812548.1"/>
    </source>
</evidence>
<evidence type="ECO:0000256" key="2">
    <source>
        <dbReference type="ARBA" id="ARBA00022475"/>
    </source>
</evidence>
<proteinExistence type="predicted"/>
<dbReference type="PROSITE" id="PS00237">
    <property type="entry name" value="G_PROTEIN_RECEP_F1_1"/>
    <property type="match status" value="1"/>
</dbReference>
<feature type="region of interest" description="Disordered" evidence="10">
    <location>
        <begin position="237"/>
        <end position="256"/>
    </location>
</feature>
<evidence type="ECO:0000256" key="9">
    <source>
        <dbReference type="ARBA" id="ARBA00023170"/>
    </source>
</evidence>
<dbReference type="AlphaFoldDB" id="A0AAW0IEH5"/>
<evidence type="ECO:0000256" key="10">
    <source>
        <dbReference type="SAM" id="MobiDB-lite"/>
    </source>
</evidence>
<dbReference type="EMBL" id="JBBHLL010000150">
    <property type="protein sequence ID" value="KAK7812548.1"/>
    <property type="molecule type" value="Genomic_DNA"/>
</dbReference>
<evidence type="ECO:0000256" key="3">
    <source>
        <dbReference type="ARBA" id="ARBA00022606"/>
    </source>
</evidence>
<accession>A0AAW0IEH5</accession>
<keyword evidence="7" id="KW-0297">G-protein coupled receptor</keyword>
<dbReference type="Gene3D" id="1.20.1070.10">
    <property type="entry name" value="Rhodopsin 7-helix transmembrane proteins"/>
    <property type="match status" value="2"/>
</dbReference>
<dbReference type="InterPro" id="IPR050516">
    <property type="entry name" value="Olfactory_GPCR"/>
</dbReference>
<dbReference type="InterPro" id="IPR000276">
    <property type="entry name" value="GPCR_Rhodpsn"/>
</dbReference>
<dbReference type="SUPFAM" id="SSF81321">
    <property type="entry name" value="Family A G protein-coupled receptor-like"/>
    <property type="match status" value="2"/>
</dbReference>
<dbReference type="Pfam" id="PF00001">
    <property type="entry name" value="7tm_1"/>
    <property type="match status" value="1"/>
</dbReference>
<dbReference type="PROSITE" id="PS50262">
    <property type="entry name" value="G_PROTEIN_RECEP_F1_2"/>
    <property type="match status" value="1"/>
</dbReference>
<keyword evidence="13" id="KW-1185">Reference proteome</keyword>
<feature type="compositionally biased region" description="Basic and acidic residues" evidence="10">
    <location>
        <begin position="242"/>
        <end position="252"/>
    </location>
</feature>
<evidence type="ECO:0000259" key="11">
    <source>
        <dbReference type="PROSITE" id="PS50262"/>
    </source>
</evidence>
<comment type="subcellular location">
    <subcellularLocation>
        <location evidence="1">Cell membrane</location>
        <topology evidence="1">Multi-pass membrane protein</topology>
    </subcellularLocation>
</comment>
<keyword evidence="5" id="KW-0552">Olfaction</keyword>
<evidence type="ECO:0000256" key="1">
    <source>
        <dbReference type="ARBA" id="ARBA00004651"/>
    </source>
</evidence>
<protein>
    <recommendedName>
        <fullName evidence="11">G-protein coupled receptors family 1 profile domain-containing protein</fullName>
    </recommendedName>
</protein>
<evidence type="ECO:0000256" key="6">
    <source>
        <dbReference type="ARBA" id="ARBA00022989"/>
    </source>
</evidence>
<evidence type="ECO:0000256" key="7">
    <source>
        <dbReference type="ARBA" id="ARBA00023040"/>
    </source>
</evidence>
<keyword evidence="7" id="KW-0807">Transducer</keyword>
<dbReference type="GO" id="GO:0007608">
    <property type="term" value="P:sensory perception of smell"/>
    <property type="evidence" value="ECO:0007669"/>
    <property type="project" value="UniProtKB-KW"/>
</dbReference>
<dbReference type="PANTHER" id="PTHR26452">
    <property type="entry name" value="OLFACTORY RECEPTOR"/>
    <property type="match status" value="1"/>
</dbReference>
<evidence type="ECO:0000256" key="5">
    <source>
        <dbReference type="ARBA" id="ARBA00022725"/>
    </source>
</evidence>
<evidence type="ECO:0000313" key="13">
    <source>
        <dbReference type="Proteomes" id="UP001488838"/>
    </source>
</evidence>
<organism evidence="12 13">
    <name type="scientific">Myodes glareolus</name>
    <name type="common">Bank vole</name>
    <name type="synonym">Clethrionomys glareolus</name>
    <dbReference type="NCBI Taxonomy" id="447135"/>
    <lineage>
        <taxon>Eukaryota</taxon>
        <taxon>Metazoa</taxon>
        <taxon>Chordata</taxon>
        <taxon>Craniata</taxon>
        <taxon>Vertebrata</taxon>
        <taxon>Euteleostomi</taxon>
        <taxon>Mammalia</taxon>
        <taxon>Eutheria</taxon>
        <taxon>Euarchontoglires</taxon>
        <taxon>Glires</taxon>
        <taxon>Rodentia</taxon>
        <taxon>Myomorpha</taxon>
        <taxon>Muroidea</taxon>
        <taxon>Cricetidae</taxon>
        <taxon>Arvicolinae</taxon>
        <taxon>Myodes</taxon>
    </lineage>
</organism>
<dbReference type="Proteomes" id="UP001488838">
    <property type="component" value="Unassembled WGS sequence"/>
</dbReference>
<feature type="domain" description="G-protein coupled receptors family 1 profile" evidence="11">
    <location>
        <begin position="174"/>
        <end position="213"/>
    </location>
</feature>
<keyword evidence="6" id="KW-1133">Transmembrane helix</keyword>
<dbReference type="GO" id="GO:0004930">
    <property type="term" value="F:G protein-coupled receptor activity"/>
    <property type="evidence" value="ECO:0007669"/>
    <property type="project" value="UniProtKB-KW"/>
</dbReference>
<keyword evidence="9" id="KW-0675">Receptor</keyword>
<dbReference type="InterPro" id="IPR017452">
    <property type="entry name" value="GPCR_Rhodpsn_7TM"/>
</dbReference>
<keyword evidence="4" id="KW-0812">Transmembrane</keyword>
<evidence type="ECO:0000256" key="4">
    <source>
        <dbReference type="ARBA" id="ARBA00022692"/>
    </source>
</evidence>
<keyword evidence="2" id="KW-1003">Cell membrane</keyword>
<reference evidence="12 13" key="1">
    <citation type="journal article" date="2023" name="bioRxiv">
        <title>Conserved and derived expression patterns and positive selection on dental genes reveal complex evolutionary context of ever-growing rodent molars.</title>
        <authorList>
            <person name="Calamari Z.T."/>
            <person name="Song A."/>
            <person name="Cohen E."/>
            <person name="Akter M."/>
            <person name="Roy R.D."/>
            <person name="Hallikas O."/>
            <person name="Christensen M.M."/>
            <person name="Li P."/>
            <person name="Marangoni P."/>
            <person name="Jernvall J."/>
            <person name="Klein O.D."/>
        </authorList>
    </citation>
    <scope>NUCLEOTIDE SEQUENCE [LARGE SCALE GENOMIC DNA]</scope>
    <source>
        <strain evidence="12">V071</strain>
    </source>
</reference>
<dbReference type="GO" id="GO:0005886">
    <property type="term" value="C:plasma membrane"/>
    <property type="evidence" value="ECO:0007669"/>
    <property type="project" value="UniProtKB-SubCell"/>
</dbReference>
<sequence length="355" mass="39525">MVYSLKHKPTVLRERLLLRQPIAAEIPAHWGVSLQTSTGEARKVKHTAHFFSEISPKRSQDTLPCGKYKALPTPYGSRKVLEDEHPNRLDPKNPVYAEETSPSVIVDGFSERLLASHIQRIRPQSENPAGLLRGEKTTLPRIFATAECYLLVAMAYDRYVAICNPLHYAVVQESVTSEIFLLVAMAYDRYVAICNPLLYLVVMSKRLCTVLIIRFSSVQKGAGLTWNSRKHNISNRGSIKIQEGEHPNRLDPKNPVYAEETSPSAIVNGFSERPRASHIQRIRPHSENLIDSAGSEQRGLSSHCAAAKKAPCCGPESSGGSAFMRWYHSRCKTLRQGGSAPDPGLTEKLKFAELV</sequence>
<keyword evidence="8" id="KW-0472">Membrane</keyword>
<evidence type="ECO:0000256" key="8">
    <source>
        <dbReference type="ARBA" id="ARBA00023136"/>
    </source>
</evidence>
<keyword evidence="3" id="KW-0716">Sensory transduction</keyword>
<name>A0AAW0IEH5_MYOGA</name>
<gene>
    <name evidence="12" type="ORF">U0070_014881</name>
</gene>
<comment type="caution">
    <text evidence="12">The sequence shown here is derived from an EMBL/GenBank/DDBJ whole genome shotgun (WGS) entry which is preliminary data.</text>
</comment>